<keyword evidence="5" id="KW-1185">Reference proteome</keyword>
<sequence>MTDIKFAAIGIQHDHIYGQCNCLIRAGAKLVSFFEKDEAFAREFGEKYPDAKRVTDPAAILENSSINVVVTAAISAERAGISIKAMQHGKDVLSDKPGMVSFDQLADVKRVQAETGRIYNILYSEHFENRATVKAGQLVADGAIGEVIHTVGIGPHRLRKPTRPGWFFDRSLYGGILTDIASHQCEQFLFFANRNSARILSASVSNRANPDSPGLQDSGDIHMATDNANGLIHVDWFTPEGLPSWGDGRLMITGTHGAIEIRKNIDIGGREGPNHLFLTDKKGVRHIDCNDVELPFGKQFLADSRDRTETAIPQSRVFNAMELALSAQKIAENTASSEDK</sequence>
<dbReference type="SUPFAM" id="SSF51735">
    <property type="entry name" value="NAD(P)-binding Rossmann-fold domains"/>
    <property type="match status" value="1"/>
</dbReference>
<evidence type="ECO:0000313" key="4">
    <source>
        <dbReference type="EMBL" id="OSQ36800.1"/>
    </source>
</evidence>
<dbReference type="OrthoDB" id="9768836at2"/>
<dbReference type="Pfam" id="PF22725">
    <property type="entry name" value="GFO_IDH_MocA_C3"/>
    <property type="match status" value="1"/>
</dbReference>
<dbReference type="GO" id="GO:0000166">
    <property type="term" value="F:nucleotide binding"/>
    <property type="evidence" value="ECO:0007669"/>
    <property type="project" value="InterPro"/>
</dbReference>
<dbReference type="InterPro" id="IPR000683">
    <property type="entry name" value="Gfo/Idh/MocA-like_OxRdtase_N"/>
</dbReference>
<reference evidence="4 5" key="1">
    <citation type="submission" date="2014-03" db="EMBL/GenBank/DDBJ databases">
        <title>The draft genome sequence of Thalassospira mesophila JCM 18969.</title>
        <authorList>
            <person name="Lai Q."/>
            <person name="Shao Z."/>
        </authorList>
    </citation>
    <scope>NUCLEOTIDE SEQUENCE [LARGE SCALE GENOMIC DNA]</scope>
    <source>
        <strain evidence="4 5">JCM 18969</strain>
    </source>
</reference>
<dbReference type="Proteomes" id="UP000193391">
    <property type="component" value="Unassembled WGS sequence"/>
</dbReference>
<feature type="domain" description="GFO/IDH/MocA-like oxidoreductase" evidence="3">
    <location>
        <begin position="134"/>
        <end position="260"/>
    </location>
</feature>
<protein>
    <submittedName>
        <fullName evidence="4">Oxidoreductase</fullName>
    </submittedName>
</protein>
<dbReference type="Gene3D" id="3.30.360.10">
    <property type="entry name" value="Dihydrodipicolinate Reductase, domain 2"/>
    <property type="match status" value="1"/>
</dbReference>
<dbReference type="SUPFAM" id="SSF55347">
    <property type="entry name" value="Glyceraldehyde-3-phosphate dehydrogenase-like, C-terminal domain"/>
    <property type="match status" value="1"/>
</dbReference>
<dbReference type="InterPro" id="IPR050463">
    <property type="entry name" value="Gfo/Idh/MocA_oxidrdct_glycsds"/>
</dbReference>
<dbReference type="STRING" id="1293891.TMES_17200"/>
<organism evidence="4 5">
    <name type="scientific">Thalassospira mesophila</name>
    <dbReference type="NCBI Taxonomy" id="1293891"/>
    <lineage>
        <taxon>Bacteria</taxon>
        <taxon>Pseudomonadati</taxon>
        <taxon>Pseudomonadota</taxon>
        <taxon>Alphaproteobacteria</taxon>
        <taxon>Rhodospirillales</taxon>
        <taxon>Thalassospiraceae</taxon>
        <taxon>Thalassospira</taxon>
    </lineage>
</organism>
<accession>A0A1Y2KZR1</accession>
<feature type="domain" description="Gfo/Idh/MocA-like oxidoreductase N-terminal" evidence="2">
    <location>
        <begin position="26"/>
        <end position="120"/>
    </location>
</feature>
<dbReference type="InterPro" id="IPR036291">
    <property type="entry name" value="NAD(P)-bd_dom_sf"/>
</dbReference>
<dbReference type="Pfam" id="PF01408">
    <property type="entry name" value="GFO_IDH_MocA"/>
    <property type="match status" value="1"/>
</dbReference>
<name>A0A1Y2KZR1_9PROT</name>
<keyword evidence="1" id="KW-0560">Oxidoreductase</keyword>
<evidence type="ECO:0000259" key="3">
    <source>
        <dbReference type="Pfam" id="PF22725"/>
    </source>
</evidence>
<proteinExistence type="predicted"/>
<dbReference type="InterPro" id="IPR055170">
    <property type="entry name" value="GFO_IDH_MocA-like_dom"/>
</dbReference>
<comment type="caution">
    <text evidence="4">The sequence shown here is derived from an EMBL/GenBank/DDBJ whole genome shotgun (WGS) entry which is preliminary data.</text>
</comment>
<dbReference type="RefSeq" id="WP_085584838.1">
    <property type="nucleotide sequence ID" value="NZ_JFKA01000009.1"/>
</dbReference>
<dbReference type="GO" id="GO:0016491">
    <property type="term" value="F:oxidoreductase activity"/>
    <property type="evidence" value="ECO:0007669"/>
    <property type="project" value="UniProtKB-KW"/>
</dbReference>
<dbReference type="Gene3D" id="3.40.50.720">
    <property type="entry name" value="NAD(P)-binding Rossmann-like Domain"/>
    <property type="match status" value="1"/>
</dbReference>
<evidence type="ECO:0000256" key="1">
    <source>
        <dbReference type="ARBA" id="ARBA00023002"/>
    </source>
</evidence>
<evidence type="ECO:0000259" key="2">
    <source>
        <dbReference type="Pfam" id="PF01408"/>
    </source>
</evidence>
<dbReference type="PANTHER" id="PTHR43818:SF11">
    <property type="entry name" value="BCDNA.GH03377"/>
    <property type="match status" value="1"/>
</dbReference>
<dbReference type="PANTHER" id="PTHR43818">
    <property type="entry name" value="BCDNA.GH03377"/>
    <property type="match status" value="1"/>
</dbReference>
<dbReference type="EMBL" id="JFKA01000009">
    <property type="protein sequence ID" value="OSQ36800.1"/>
    <property type="molecule type" value="Genomic_DNA"/>
</dbReference>
<dbReference type="AlphaFoldDB" id="A0A1Y2KZR1"/>
<gene>
    <name evidence="4" type="ORF">TMES_17200</name>
</gene>
<evidence type="ECO:0000313" key="5">
    <source>
        <dbReference type="Proteomes" id="UP000193391"/>
    </source>
</evidence>